<dbReference type="InterPro" id="IPR001509">
    <property type="entry name" value="Epimerase_deHydtase"/>
</dbReference>
<dbReference type="PANTHER" id="PTHR10366">
    <property type="entry name" value="NAD DEPENDENT EPIMERASE/DEHYDRATASE"/>
    <property type="match status" value="1"/>
</dbReference>
<sequence length="183" mass="20291">MMLTENGSEGAEVVLVTGASGYVALHCVEQLLAVGYTVRGTVRDKSCQKKVNYFQLFFNITFFDLLRVKMIPLQRLADENRNGRLELVEADIENPLDWPRVMKGCSFVLHVASPWPVVADSKTIRTAVEGTLNILRTASTISSIKKVVITSSCAAINGISSVFHTISLKINLHIYIHLLRVIC</sequence>
<dbReference type="Gene3D" id="3.40.50.720">
    <property type="entry name" value="NAD(P)-binding Rossmann-like Domain"/>
    <property type="match status" value="1"/>
</dbReference>
<reference evidence="5" key="2">
    <citation type="journal article" date="2016" name="Sci. Rep.">
        <title>Dictyocaulus viviparus genome, variome and transcriptome elucidate lungworm biology and support future intervention.</title>
        <authorList>
            <person name="McNulty S.N."/>
            <person name="Strube C."/>
            <person name="Rosa B.A."/>
            <person name="Martin J.C."/>
            <person name="Tyagi R."/>
            <person name="Choi Y.J."/>
            <person name="Wang Q."/>
            <person name="Hallsworth Pepin K."/>
            <person name="Zhang X."/>
            <person name="Ozersky P."/>
            <person name="Wilson R.K."/>
            <person name="Sternberg P.W."/>
            <person name="Gasser R.B."/>
            <person name="Mitreva M."/>
        </authorList>
    </citation>
    <scope>NUCLEOTIDE SEQUENCE [LARGE SCALE GENOMIC DNA]</scope>
    <source>
        <strain evidence="5">HannoverDv2000</strain>
    </source>
</reference>
<evidence type="ECO:0000259" key="3">
    <source>
        <dbReference type="Pfam" id="PF01370"/>
    </source>
</evidence>
<comment type="similarity">
    <text evidence="2">Belongs to the NAD(P)-dependent epimerase/dehydratase family. Dihydroflavonol-4-reductase subfamily.</text>
</comment>
<accession>A0A0D8XDG7</accession>
<evidence type="ECO:0000313" key="5">
    <source>
        <dbReference type="Proteomes" id="UP000053766"/>
    </source>
</evidence>
<organism evidence="4 5">
    <name type="scientific">Dictyocaulus viviparus</name>
    <name type="common">Bovine lungworm</name>
    <dbReference type="NCBI Taxonomy" id="29172"/>
    <lineage>
        <taxon>Eukaryota</taxon>
        <taxon>Metazoa</taxon>
        <taxon>Ecdysozoa</taxon>
        <taxon>Nematoda</taxon>
        <taxon>Chromadorea</taxon>
        <taxon>Rhabditida</taxon>
        <taxon>Rhabditina</taxon>
        <taxon>Rhabditomorpha</taxon>
        <taxon>Strongyloidea</taxon>
        <taxon>Metastrongylidae</taxon>
        <taxon>Dictyocaulus</taxon>
    </lineage>
</organism>
<dbReference type="Proteomes" id="UP000053766">
    <property type="component" value="Unassembled WGS sequence"/>
</dbReference>
<evidence type="ECO:0000256" key="2">
    <source>
        <dbReference type="ARBA" id="ARBA00023445"/>
    </source>
</evidence>
<evidence type="ECO:0000256" key="1">
    <source>
        <dbReference type="ARBA" id="ARBA00023002"/>
    </source>
</evidence>
<dbReference type="SUPFAM" id="SSF51735">
    <property type="entry name" value="NAD(P)-binding Rossmann-fold domains"/>
    <property type="match status" value="1"/>
</dbReference>
<reference evidence="4 5" key="1">
    <citation type="submission" date="2013-11" db="EMBL/GenBank/DDBJ databases">
        <title>Draft genome of the bovine lungworm Dictyocaulus viviparus.</title>
        <authorList>
            <person name="Mitreva M."/>
        </authorList>
    </citation>
    <scope>NUCLEOTIDE SEQUENCE [LARGE SCALE GENOMIC DNA]</scope>
    <source>
        <strain evidence="4 5">HannoverDv2000</strain>
    </source>
</reference>
<dbReference type="OrthoDB" id="2735536at2759"/>
<keyword evidence="1" id="KW-0560">Oxidoreductase</keyword>
<dbReference type="PANTHER" id="PTHR10366:SF564">
    <property type="entry name" value="STEROL-4-ALPHA-CARBOXYLATE 3-DEHYDROGENASE, DECARBOXYLATING"/>
    <property type="match status" value="1"/>
</dbReference>
<feature type="domain" description="NAD-dependent epimerase/dehydratase" evidence="3">
    <location>
        <begin position="14"/>
        <end position="155"/>
    </location>
</feature>
<gene>
    <name evidence="4" type="ORF">DICVIV_12344</name>
</gene>
<protein>
    <recommendedName>
        <fullName evidence="3">NAD-dependent epimerase/dehydratase domain-containing protein</fullName>
    </recommendedName>
</protein>
<dbReference type="EMBL" id="KN716780">
    <property type="protein sequence ID" value="KJH41674.1"/>
    <property type="molecule type" value="Genomic_DNA"/>
</dbReference>
<evidence type="ECO:0000313" key="4">
    <source>
        <dbReference type="EMBL" id="KJH41674.1"/>
    </source>
</evidence>
<dbReference type="AlphaFoldDB" id="A0A0D8XDG7"/>
<dbReference type="InterPro" id="IPR050425">
    <property type="entry name" value="NAD(P)_dehydrat-like"/>
</dbReference>
<proteinExistence type="inferred from homology"/>
<dbReference type="GO" id="GO:0016616">
    <property type="term" value="F:oxidoreductase activity, acting on the CH-OH group of donors, NAD or NADP as acceptor"/>
    <property type="evidence" value="ECO:0007669"/>
    <property type="project" value="TreeGrafter"/>
</dbReference>
<dbReference type="InterPro" id="IPR036291">
    <property type="entry name" value="NAD(P)-bd_dom_sf"/>
</dbReference>
<dbReference type="Pfam" id="PF01370">
    <property type="entry name" value="Epimerase"/>
    <property type="match status" value="1"/>
</dbReference>
<dbReference type="STRING" id="29172.A0A0D8XDG7"/>
<name>A0A0D8XDG7_DICVI</name>
<keyword evidence="5" id="KW-1185">Reference proteome</keyword>